<reference evidence="1" key="1">
    <citation type="journal article" date="2011" name="PLoS Biol.">
        <title>Gene gain and loss during evolution of obligate parasitism in the white rust pathogen of Arabidopsis thaliana.</title>
        <authorList>
            <person name="Kemen E."/>
            <person name="Gardiner A."/>
            <person name="Schultz-Larsen T."/>
            <person name="Kemen A.C."/>
            <person name="Balmuth A.L."/>
            <person name="Robert-Seilaniantz A."/>
            <person name="Bailey K."/>
            <person name="Holub E."/>
            <person name="Studholme D.J."/>
            <person name="Maclean D."/>
            <person name="Jones J.D."/>
        </authorList>
    </citation>
    <scope>NUCLEOTIDE SEQUENCE</scope>
</reference>
<dbReference type="EMBL" id="FR824054">
    <property type="protein sequence ID" value="CCA15249.1"/>
    <property type="molecule type" value="Genomic_DNA"/>
</dbReference>
<protein>
    <submittedName>
        <fullName evidence="1">Uncharacterized protein AlNc14C9G1214</fullName>
    </submittedName>
</protein>
<name>F0W2G3_9STRA</name>
<dbReference type="HOGENOM" id="CLU_726623_0_0_1"/>
<proteinExistence type="predicted"/>
<gene>
    <name evidence="1" type="primary">AlNc14C9G1214</name>
    <name evidence="1" type="ORF">ALNC14_013920</name>
</gene>
<evidence type="ECO:0000313" key="1">
    <source>
        <dbReference type="EMBL" id="CCA15249.1"/>
    </source>
</evidence>
<dbReference type="AlphaFoldDB" id="F0W2G3"/>
<organism evidence="1">
    <name type="scientific">Albugo laibachii Nc14</name>
    <dbReference type="NCBI Taxonomy" id="890382"/>
    <lineage>
        <taxon>Eukaryota</taxon>
        <taxon>Sar</taxon>
        <taxon>Stramenopiles</taxon>
        <taxon>Oomycota</taxon>
        <taxon>Peronosporomycetes</taxon>
        <taxon>Albuginales</taxon>
        <taxon>Albuginaceae</taxon>
        <taxon>Albugo</taxon>
    </lineage>
</organism>
<reference evidence="1" key="2">
    <citation type="submission" date="2011-02" db="EMBL/GenBank/DDBJ databases">
        <authorList>
            <person name="MacLean D."/>
        </authorList>
    </citation>
    <scope>NUCLEOTIDE SEQUENCE</scope>
</reference>
<accession>F0W2G3</accession>
<sequence>MESDSEVDGNAIQFIVQQESDRLQDLEISDEEITYRRISYQTQLVASSGLEREELGEHLVSCISEKVEFTAAKSSEHDLDQDIEAYRRITKFHQRSLDENLIPQAEEEIYLEVHPTFLSTVGGQRTLIALEHASKLPGFAVKTNDHDWSIDISALVSAEEIAIQIQLHRLSNDTIRVDFYRHEGDENLFVMTVNKIRKHCQSIDQDLCNLPNLEFDLFEEYTTYESDPLAVEANYEDLAQLLFEINSKIPFPTRFHLARRIKDSCQIPSNRFALSSPQLKDQFIDALQSMIEDDDEDIMRFAVYCILTIAADRVIWSRLEWFWLSKAVERVLTTSRKQSTKHLASQLAQIVQCTMITS</sequence>